<feature type="transmembrane region" description="Helical" evidence="1">
    <location>
        <begin position="21"/>
        <end position="42"/>
    </location>
</feature>
<organism evidence="2 3">
    <name type="scientific">Haloarcula nitratireducens</name>
    <dbReference type="NCBI Taxonomy" id="2487749"/>
    <lineage>
        <taxon>Archaea</taxon>
        <taxon>Methanobacteriati</taxon>
        <taxon>Methanobacteriota</taxon>
        <taxon>Stenosarchaea group</taxon>
        <taxon>Halobacteria</taxon>
        <taxon>Halobacteriales</taxon>
        <taxon>Haloarculaceae</taxon>
        <taxon>Haloarcula</taxon>
    </lineage>
</organism>
<feature type="transmembrane region" description="Helical" evidence="1">
    <location>
        <begin position="169"/>
        <end position="188"/>
    </location>
</feature>
<sequence>MNSSLSTHPGFTPQHRTIGRAAAWSVFVLGVVYAFVTALGFLSLESPQDPIGDPYITIMRLLIIPLAALYVVIMVTVHAYARPAVKVYSLIALVFMIVLATITTSVHFVGLTVGPRLEATGLSWVPLVISFEWPSIVYALDILAWDWFFALSILFAVPVFRGESRLERWVWILLLASGMLSLAGLIGVPLADMQVRNIGVIGYAVVAPVAFLLIGIVFGRTQPLQEDTERDRDSREAAR</sequence>
<reference evidence="2 3" key="1">
    <citation type="submission" date="2021-06" db="EMBL/GenBank/DDBJ databases">
        <title>Halomicroarcula sp. a new haloarchaeum isolated from saline soil.</title>
        <authorList>
            <person name="Duran-Viseras A."/>
            <person name="Sanchez-Porro C."/>
            <person name="Ventosa A."/>
        </authorList>
    </citation>
    <scope>NUCLEOTIDE SEQUENCE [LARGE SCALE GENOMIC DNA]</scope>
    <source>
        <strain evidence="2 3">F27</strain>
    </source>
</reference>
<comment type="caution">
    <text evidence="2">The sequence shown here is derived from an EMBL/GenBank/DDBJ whole genome shotgun (WGS) entry which is preliminary data.</text>
</comment>
<feature type="transmembrane region" description="Helical" evidence="1">
    <location>
        <begin position="133"/>
        <end position="157"/>
    </location>
</feature>
<name>A0AAW4PJS8_9EURY</name>
<evidence type="ECO:0008006" key="4">
    <source>
        <dbReference type="Google" id="ProtNLM"/>
    </source>
</evidence>
<dbReference type="Proteomes" id="UP001430455">
    <property type="component" value="Unassembled WGS sequence"/>
</dbReference>
<evidence type="ECO:0000313" key="2">
    <source>
        <dbReference type="EMBL" id="MBX0297560.1"/>
    </source>
</evidence>
<evidence type="ECO:0000313" key="3">
    <source>
        <dbReference type="Proteomes" id="UP001430455"/>
    </source>
</evidence>
<dbReference type="AlphaFoldDB" id="A0AAW4PJS8"/>
<keyword evidence="3" id="KW-1185">Reference proteome</keyword>
<keyword evidence="1" id="KW-0472">Membrane</keyword>
<dbReference type="RefSeq" id="WP_220582148.1">
    <property type="nucleotide sequence ID" value="NZ_RKLT01000022.1"/>
</dbReference>
<evidence type="ECO:0000256" key="1">
    <source>
        <dbReference type="SAM" id="Phobius"/>
    </source>
</evidence>
<feature type="transmembrane region" description="Helical" evidence="1">
    <location>
        <begin position="62"/>
        <end position="81"/>
    </location>
</feature>
<proteinExistence type="predicted"/>
<keyword evidence="1" id="KW-0812">Transmembrane</keyword>
<feature type="transmembrane region" description="Helical" evidence="1">
    <location>
        <begin position="88"/>
        <end position="113"/>
    </location>
</feature>
<dbReference type="EMBL" id="RKLT01000022">
    <property type="protein sequence ID" value="MBX0297560.1"/>
    <property type="molecule type" value="Genomic_DNA"/>
</dbReference>
<protein>
    <recommendedName>
        <fullName evidence="4">DUF4386 family protein</fullName>
    </recommendedName>
</protein>
<gene>
    <name evidence="2" type="ORF">EGH23_22035</name>
</gene>
<accession>A0AAW4PJS8</accession>
<feature type="transmembrane region" description="Helical" evidence="1">
    <location>
        <begin position="200"/>
        <end position="219"/>
    </location>
</feature>
<keyword evidence="1" id="KW-1133">Transmembrane helix</keyword>